<keyword evidence="2" id="KW-1185">Reference proteome</keyword>
<dbReference type="AlphaFoldDB" id="A0A0B0PET3"/>
<sequence>MAGHGLIGGRPRPHPELLSVSGETNPLILLRTGPKTKPSQSTATEEKRGGLLVRRSLPRPLAEPPRGSTTFESERDTRVPPNGGSEVYGGSTGVKTGHFGAGKQPSGFARAEGAHGRGVRREGDLGFPFS</sequence>
<proteinExistence type="predicted"/>
<reference evidence="2" key="1">
    <citation type="submission" date="2014-09" db="EMBL/GenBank/DDBJ databases">
        <authorList>
            <person name="Mudge J."/>
            <person name="Ramaraj T."/>
            <person name="Lindquist I.E."/>
            <person name="Bharti A.K."/>
            <person name="Sundararajan A."/>
            <person name="Cameron C.T."/>
            <person name="Woodward J.E."/>
            <person name="May G.D."/>
            <person name="Brubaker C."/>
            <person name="Broadhvest J."/>
            <person name="Wilkins T.A."/>
        </authorList>
    </citation>
    <scope>NUCLEOTIDE SEQUENCE</scope>
    <source>
        <strain evidence="2">cv. AKA8401</strain>
    </source>
</reference>
<evidence type="ECO:0000313" key="2">
    <source>
        <dbReference type="Proteomes" id="UP000032142"/>
    </source>
</evidence>
<name>A0A0B0PET3_GOSAR</name>
<organism evidence="1 2">
    <name type="scientific">Gossypium arboreum</name>
    <name type="common">Tree cotton</name>
    <name type="synonym">Gossypium nanking</name>
    <dbReference type="NCBI Taxonomy" id="29729"/>
    <lineage>
        <taxon>Eukaryota</taxon>
        <taxon>Viridiplantae</taxon>
        <taxon>Streptophyta</taxon>
        <taxon>Embryophyta</taxon>
        <taxon>Tracheophyta</taxon>
        <taxon>Spermatophyta</taxon>
        <taxon>Magnoliopsida</taxon>
        <taxon>eudicotyledons</taxon>
        <taxon>Gunneridae</taxon>
        <taxon>Pentapetalae</taxon>
        <taxon>rosids</taxon>
        <taxon>malvids</taxon>
        <taxon>Malvales</taxon>
        <taxon>Malvaceae</taxon>
        <taxon>Malvoideae</taxon>
        <taxon>Gossypium</taxon>
    </lineage>
</organism>
<protein>
    <submittedName>
        <fullName evidence="1">Alanine racemase</fullName>
    </submittedName>
</protein>
<evidence type="ECO:0000313" key="1">
    <source>
        <dbReference type="EMBL" id="KHG23442.1"/>
    </source>
</evidence>
<dbReference type="Proteomes" id="UP000032142">
    <property type="component" value="Unassembled WGS sequence"/>
</dbReference>
<dbReference type="EMBL" id="KN425150">
    <property type="protein sequence ID" value="KHG23442.1"/>
    <property type="molecule type" value="Genomic_DNA"/>
</dbReference>
<accession>A0A0B0PET3</accession>
<gene>
    <name evidence="1" type="ORF">F383_30211</name>
</gene>